<dbReference type="Proteomes" id="UP000547058">
    <property type="component" value="Unassembled WGS sequence"/>
</dbReference>
<keyword evidence="2" id="KW-1185">Reference proteome</keyword>
<name>A0A7W3FIU0_9GAMM</name>
<dbReference type="Pfam" id="PF03692">
    <property type="entry name" value="CxxCxxCC"/>
    <property type="match status" value="1"/>
</dbReference>
<accession>A0A7W3FIU0</accession>
<proteinExistence type="predicted"/>
<gene>
    <name evidence="1" type="ORF">H4O11_00760</name>
</gene>
<protein>
    <submittedName>
        <fullName evidence="1">YkgJ family cysteine cluster protein</fullName>
    </submittedName>
</protein>
<dbReference type="AlphaFoldDB" id="A0A7W3FIU0"/>
<dbReference type="InterPro" id="IPR005358">
    <property type="entry name" value="Puta_zinc/iron-chelating_dom"/>
</dbReference>
<dbReference type="EMBL" id="JACGXS010000001">
    <property type="protein sequence ID" value="MBA8680343.1"/>
    <property type="molecule type" value="Genomic_DNA"/>
</dbReference>
<evidence type="ECO:0000313" key="2">
    <source>
        <dbReference type="Proteomes" id="UP000547058"/>
    </source>
</evidence>
<organism evidence="1 2">
    <name type="scientific">Stenotrophomonas tumulicola</name>
    <dbReference type="NCBI Taxonomy" id="1685415"/>
    <lineage>
        <taxon>Bacteria</taxon>
        <taxon>Pseudomonadati</taxon>
        <taxon>Pseudomonadota</taxon>
        <taxon>Gammaproteobacteria</taxon>
        <taxon>Lysobacterales</taxon>
        <taxon>Lysobacteraceae</taxon>
        <taxon>Stenotrophomonas</taxon>
    </lineage>
</organism>
<reference evidence="1 2" key="1">
    <citation type="submission" date="2020-08" db="EMBL/GenBank/DDBJ databases">
        <title>Stenotrophomonas tumulicola JCM 30961.</title>
        <authorList>
            <person name="Deng Y."/>
        </authorList>
    </citation>
    <scope>NUCLEOTIDE SEQUENCE [LARGE SCALE GENOMIC DNA]</scope>
    <source>
        <strain evidence="1 2">JCM 30961</strain>
    </source>
</reference>
<sequence>MDCRRCEAVCCRLPVWLMPGDDVPIWLVESDGQGGRRMAQNEEGWCAAIDPYHLRCTIYTQRPTICRQFQMGGDDCHRERRHYQSQAEAWMSTSPST</sequence>
<evidence type="ECO:0000313" key="1">
    <source>
        <dbReference type="EMBL" id="MBA8680343.1"/>
    </source>
</evidence>
<comment type="caution">
    <text evidence="1">The sequence shown here is derived from an EMBL/GenBank/DDBJ whole genome shotgun (WGS) entry which is preliminary data.</text>
</comment>